<keyword evidence="6" id="KW-1185">Reference proteome</keyword>
<feature type="domain" description="IPT/TIG" evidence="4">
    <location>
        <begin position="1176"/>
        <end position="1264"/>
    </location>
</feature>
<evidence type="ECO:0000256" key="3">
    <source>
        <dbReference type="SAM" id="SignalP"/>
    </source>
</evidence>
<dbReference type="SUPFAM" id="SSF81296">
    <property type="entry name" value="E set domains"/>
    <property type="match status" value="10"/>
</dbReference>
<dbReference type="EMBL" id="AJWJ01000898">
    <property type="protein sequence ID" value="KAF2068634.1"/>
    <property type="molecule type" value="Genomic_DNA"/>
</dbReference>
<evidence type="ECO:0000313" key="6">
    <source>
        <dbReference type="Proteomes" id="UP000695562"/>
    </source>
</evidence>
<dbReference type="PANTHER" id="PTHR31341">
    <property type="entry name" value="IPT/TIG DOMAIN-CONTAINING PROTEIN-RELATED-RELATED"/>
    <property type="match status" value="1"/>
</dbReference>
<dbReference type="InterPro" id="IPR014756">
    <property type="entry name" value="Ig_E-set"/>
</dbReference>
<evidence type="ECO:0000259" key="4">
    <source>
        <dbReference type="SMART" id="SM00429"/>
    </source>
</evidence>
<organism evidence="5 6">
    <name type="scientific">Polysphondylium violaceum</name>
    <dbReference type="NCBI Taxonomy" id="133409"/>
    <lineage>
        <taxon>Eukaryota</taxon>
        <taxon>Amoebozoa</taxon>
        <taxon>Evosea</taxon>
        <taxon>Eumycetozoa</taxon>
        <taxon>Dictyostelia</taxon>
        <taxon>Dictyosteliales</taxon>
        <taxon>Dictyosteliaceae</taxon>
        <taxon>Polysphondylium</taxon>
    </lineage>
</organism>
<gene>
    <name evidence="5" type="ORF">CYY_010042</name>
</gene>
<evidence type="ECO:0000256" key="1">
    <source>
        <dbReference type="ARBA" id="ARBA00022729"/>
    </source>
</evidence>
<dbReference type="InterPro" id="IPR013783">
    <property type="entry name" value="Ig-like_fold"/>
</dbReference>
<reference evidence="5" key="1">
    <citation type="submission" date="2020-01" db="EMBL/GenBank/DDBJ databases">
        <title>Development of genomics and gene disruption for Polysphondylium violaceum indicates a role for the polyketide synthase stlB in stalk morphogenesis.</title>
        <authorList>
            <person name="Narita B."/>
            <person name="Kawabe Y."/>
            <person name="Kin K."/>
            <person name="Saito T."/>
            <person name="Gibbs R."/>
            <person name="Kuspa A."/>
            <person name="Muzny D."/>
            <person name="Queller D."/>
            <person name="Richards S."/>
            <person name="Strassman J."/>
            <person name="Sucgang R."/>
            <person name="Worley K."/>
            <person name="Schaap P."/>
        </authorList>
    </citation>
    <scope>NUCLEOTIDE SEQUENCE</scope>
    <source>
        <strain evidence="5">QSvi11</strain>
    </source>
</reference>
<comment type="caution">
    <text evidence="5">The sequence shown here is derived from an EMBL/GenBank/DDBJ whole genome shotgun (WGS) entry which is preliminary data.</text>
</comment>
<proteinExistence type="predicted"/>
<dbReference type="InterPro" id="IPR052014">
    <property type="entry name" value="Dictyostelium_Tiger"/>
</dbReference>
<dbReference type="CDD" id="cd00603">
    <property type="entry name" value="IPT_PCSR"/>
    <property type="match status" value="1"/>
</dbReference>
<dbReference type="SMART" id="SM00429">
    <property type="entry name" value="IPT"/>
    <property type="match status" value="5"/>
</dbReference>
<feature type="signal peptide" evidence="3">
    <location>
        <begin position="1"/>
        <end position="25"/>
    </location>
</feature>
<accession>A0A8J4PK55</accession>
<keyword evidence="1 3" id="KW-0732">Signal</keyword>
<evidence type="ECO:0000256" key="2">
    <source>
        <dbReference type="ARBA" id="ARBA00023180"/>
    </source>
</evidence>
<dbReference type="Pfam" id="PF01833">
    <property type="entry name" value="TIG"/>
    <property type="match status" value="4"/>
</dbReference>
<dbReference type="PANTHER" id="PTHR31341:SF16">
    <property type="entry name" value="CONTACT SITE A PROTEIN"/>
    <property type="match status" value="1"/>
</dbReference>
<protein>
    <recommendedName>
        <fullName evidence="4">IPT/TIG domain-containing protein</fullName>
    </recommendedName>
</protein>
<dbReference type="Gene3D" id="2.60.40.10">
    <property type="entry name" value="Immunoglobulins"/>
    <property type="match status" value="6"/>
</dbReference>
<feature type="domain" description="IPT/TIG" evidence="4">
    <location>
        <begin position="634"/>
        <end position="722"/>
    </location>
</feature>
<name>A0A8J4PK55_9MYCE</name>
<feature type="domain" description="IPT/TIG" evidence="4">
    <location>
        <begin position="1267"/>
        <end position="1354"/>
    </location>
</feature>
<keyword evidence="2" id="KW-0325">Glycoprotein</keyword>
<feature type="chain" id="PRO_5035271375" description="IPT/TIG domain-containing protein" evidence="3">
    <location>
        <begin position="26"/>
        <end position="1467"/>
    </location>
</feature>
<feature type="domain" description="IPT/TIG" evidence="4">
    <location>
        <begin position="725"/>
        <end position="812"/>
    </location>
</feature>
<dbReference type="OrthoDB" id="24422at2759"/>
<sequence length="1467" mass="158490">MGFERLFNLFVVFLLLSEYLYTVSSLAPTLDKVSPSFGFEYASLVSVTGSNFGTDTPTCWVSGAPVVTQAYSENTKTFAITAPGSNNGQLKQYQISCDNPEGEKSNSLPFGIIKMPSLIQENNYMYMVGEWDGIPNIGLVKATPRDSSTILEPIISLNVTHMRFNLIADIAKSVNRFGLYDGATSTYQSFYIFNFAPVVTTSTFSPTQFSVTGYVYTATTTIEMGPSNTACVINTQTETTLTCTPPYDPTLMTGENIQYSVKYGNGAITSLIYNFDVVLTGYHSNLPDGVTSQVGIPNFASQSRLLYGLTATPFSQIDSETTTSILTFQYPLDAKCGYFFIGTSTQRLSNSLLMCPTPKITSIVTKPDAENDRLLSFKGNFLAQHYYATTVQALTFSLSYGDGKSTSCQGLVVNWNPADLTYTVSCNVMFLYSFKILAQTVTGESHSVLVGYNPTITSCSSTNYLVPGQVIITGTGFANFNLQVQIGGKTCANPFALSGAERIVCEFSSDVIVNNFKAPLEVSVVIESIYSASNDIFLYNQPLPVVNSASSSIYLQAGLITIFGKYMYTTQPITVNIGGIGCTSPTVNSLGTQVTCYFPSTAPPGNFKNPLDVYVSFETVFTTTAAVFKYDRPVPEITSASSTTYGTPGIVTIQGLYFFTKDPITVLIAGVQCTSAVVNVHWDQITCNFPSTASPGTYTNPLNVFVGFESVFSVNKAVFSYIRPNPVISGSSSLNYGTPGTVTIIGKYFLPTTTISVSIGSKECPTQQVLDTEIICFFSADETVSDFDNPLTVSVLINSIYTSSNDVFFYNRLTPTITSASTLVYNKAGIVTLKGTNFAIDVLIVTIGDKECGNPSLEGTIEIYCLFEANVPTDDYFLDPLVVLVSVRSTVGTSPVFYYTRPDPLITSSSSLFFKQPGTITIYGDYLAYNGLGDYIITVGGSTCSSAVIVSTNEITCDYLANVKIPDYDTPLEVIIAIESQYIGQGSVFYYEKPNPSIISASSTTYNTAGKVTVMGSQFVQDNLFVTIGQVECTTPLVSEGATKIVCDFPSNTPTASDFKSPLEVFVSIKSIYTTKNSVFYYNQPNPIIHSSSSLFFKQPGRITINGDNFFTLANGEQITIGGSSCTSVIIVSVNQITCDYQANIAVSDYNTPLEISVSIEAGIGQGSVFYYKKPDPSIISASSTTYNTAGKVTIIGTQFVQDNLFVTIGQVECTTPLISEGATKIICDFPSNAPTASDFKSPLEVFVSIKSTYTTKNSVFYYTRPNPVIISSTSALYGIPSTITITGSYFNSKDILVKVGGSQCTDPISSQDGTSITCLFQSNVVVNDLATALQISLVIESKYSDSKALFYYTRGNPSITSCTSTKYGVPGKVTIVGNQFARSFTVQIGGSNCLNPTYINQQTVTCNFNSDVSVSNYREPLQVFMSILNTLNISNDVFLYVNPDKTCPIGIGDVVCSGYGTCNQQL</sequence>
<dbReference type="Proteomes" id="UP000695562">
    <property type="component" value="Unassembled WGS sequence"/>
</dbReference>
<dbReference type="InterPro" id="IPR002909">
    <property type="entry name" value="IPT_dom"/>
</dbReference>
<feature type="non-terminal residue" evidence="5">
    <location>
        <position position="1467"/>
    </location>
</feature>
<evidence type="ECO:0000313" key="5">
    <source>
        <dbReference type="EMBL" id="KAF2068634.1"/>
    </source>
</evidence>
<feature type="domain" description="IPT/TIG" evidence="4">
    <location>
        <begin position="995"/>
        <end position="1083"/>
    </location>
</feature>